<organism evidence="1 2">
    <name type="scientific">Paspalum notatum var. saurae</name>
    <dbReference type="NCBI Taxonomy" id="547442"/>
    <lineage>
        <taxon>Eukaryota</taxon>
        <taxon>Viridiplantae</taxon>
        <taxon>Streptophyta</taxon>
        <taxon>Embryophyta</taxon>
        <taxon>Tracheophyta</taxon>
        <taxon>Spermatophyta</taxon>
        <taxon>Magnoliopsida</taxon>
        <taxon>Liliopsida</taxon>
        <taxon>Poales</taxon>
        <taxon>Poaceae</taxon>
        <taxon>PACMAD clade</taxon>
        <taxon>Panicoideae</taxon>
        <taxon>Andropogonodae</taxon>
        <taxon>Paspaleae</taxon>
        <taxon>Paspalinae</taxon>
        <taxon>Paspalum</taxon>
    </lineage>
</organism>
<reference evidence="1 2" key="1">
    <citation type="submission" date="2024-02" db="EMBL/GenBank/DDBJ databases">
        <title>High-quality chromosome-scale genome assembly of Pensacola bahiagrass (Paspalum notatum Flugge var. saurae).</title>
        <authorList>
            <person name="Vega J.M."/>
            <person name="Podio M."/>
            <person name="Orjuela J."/>
            <person name="Siena L.A."/>
            <person name="Pessino S.C."/>
            <person name="Combes M.C."/>
            <person name="Mariac C."/>
            <person name="Albertini E."/>
            <person name="Pupilli F."/>
            <person name="Ortiz J.P.A."/>
            <person name="Leblanc O."/>
        </authorList>
    </citation>
    <scope>NUCLEOTIDE SEQUENCE [LARGE SCALE GENOMIC DNA]</scope>
    <source>
        <strain evidence="1">R1</strain>
        <tissue evidence="1">Leaf</tissue>
    </source>
</reference>
<accession>A0AAQ3ULI3</accession>
<dbReference type="AlphaFoldDB" id="A0AAQ3ULI3"/>
<name>A0AAQ3ULI3_PASNO</name>
<dbReference type="EMBL" id="CP144753">
    <property type="protein sequence ID" value="WVZ92177.1"/>
    <property type="molecule type" value="Genomic_DNA"/>
</dbReference>
<gene>
    <name evidence="1" type="ORF">U9M48_038263</name>
</gene>
<evidence type="ECO:0000313" key="2">
    <source>
        <dbReference type="Proteomes" id="UP001341281"/>
    </source>
</evidence>
<proteinExistence type="predicted"/>
<sequence length="136" mass="14405">MAQWSSSAGSLGRWAGPWRCGSPLPPCRRAPAPAPRPAKRRGGSRVGCATVPRELGAAAEAARPEVDDEEAGVVVCEGCGGAGWRLCDFCQGKKNNVKSEGTRVYRRCPTCKAAGFILCPSCRVYKCVTFPESSDS</sequence>
<keyword evidence="2" id="KW-1185">Reference proteome</keyword>
<dbReference type="Pfam" id="PF23733">
    <property type="entry name" value="GRXCR1-2_C"/>
    <property type="match status" value="1"/>
</dbReference>
<evidence type="ECO:0000313" key="1">
    <source>
        <dbReference type="EMBL" id="WVZ92177.1"/>
    </source>
</evidence>
<protein>
    <submittedName>
        <fullName evidence="1">Uncharacterized protein</fullName>
    </submittedName>
</protein>
<dbReference type="Proteomes" id="UP001341281">
    <property type="component" value="Chromosome 09"/>
</dbReference>